<dbReference type="PANTHER" id="PTHR38742:SF1">
    <property type="entry name" value="SECRETED PROTEIN C"/>
    <property type="match status" value="1"/>
</dbReference>
<dbReference type="PANTHER" id="PTHR38742">
    <property type="entry name" value="PROTEIN GP17"/>
    <property type="match status" value="1"/>
</dbReference>
<proteinExistence type="predicted"/>
<keyword evidence="1" id="KW-0732">Signal</keyword>
<evidence type="ECO:0000313" key="3">
    <source>
        <dbReference type="Proteomes" id="UP000695562"/>
    </source>
</evidence>
<sequence>MNFKNLLVLTSILLSVASASVSFNVEPKTLIVQDDDFFFDQDIIYYDIPSEQEFIDLDKLLQGELLEMNSKEFGAFAIGFIEGLVSSVSNKAKECIADTKKTSAEFLRSFAAIRHAFQNKSGPQFRAGLKELGEGLVELPKIYKECGIQTLMEEIKALAERLKAGSPGLIDLFIHESIVIFHNRVELTSLFRMAEAHAANAQHNSFGIDVGKIVGILLQ</sequence>
<evidence type="ECO:0008006" key="4">
    <source>
        <dbReference type="Google" id="ProtNLM"/>
    </source>
</evidence>
<comment type="caution">
    <text evidence="2">The sequence shown here is derived from an EMBL/GenBank/DDBJ whole genome shotgun (WGS) entry which is preliminary data.</text>
</comment>
<dbReference type="AlphaFoldDB" id="A0A8J4UZV3"/>
<accession>A0A8J4UZV3</accession>
<protein>
    <recommendedName>
        <fullName evidence="4">Secreted protein</fullName>
    </recommendedName>
</protein>
<evidence type="ECO:0000313" key="2">
    <source>
        <dbReference type="EMBL" id="KAF2074880.1"/>
    </source>
</evidence>
<name>A0A8J4UZV3_9MYCE</name>
<reference evidence="2" key="1">
    <citation type="submission" date="2020-01" db="EMBL/GenBank/DDBJ databases">
        <title>Development of genomics and gene disruption for Polysphondylium violaceum indicates a role for the polyketide synthase stlB in stalk morphogenesis.</title>
        <authorList>
            <person name="Narita B."/>
            <person name="Kawabe Y."/>
            <person name="Kin K."/>
            <person name="Saito T."/>
            <person name="Gibbs R."/>
            <person name="Kuspa A."/>
            <person name="Muzny D."/>
            <person name="Queller D."/>
            <person name="Richards S."/>
            <person name="Strassman J."/>
            <person name="Sucgang R."/>
            <person name="Worley K."/>
            <person name="Schaap P."/>
        </authorList>
    </citation>
    <scope>NUCLEOTIDE SEQUENCE</scope>
    <source>
        <strain evidence="2">QSvi11</strain>
    </source>
</reference>
<keyword evidence="3" id="KW-1185">Reference proteome</keyword>
<feature type="chain" id="PRO_5035227818" description="Secreted protein" evidence="1">
    <location>
        <begin position="20"/>
        <end position="219"/>
    </location>
</feature>
<feature type="signal peptide" evidence="1">
    <location>
        <begin position="1"/>
        <end position="19"/>
    </location>
</feature>
<gene>
    <name evidence="2" type="ORF">CYY_003799</name>
</gene>
<dbReference type="EMBL" id="AJWJ01000124">
    <property type="protein sequence ID" value="KAF2074880.1"/>
    <property type="molecule type" value="Genomic_DNA"/>
</dbReference>
<evidence type="ECO:0000256" key="1">
    <source>
        <dbReference type="SAM" id="SignalP"/>
    </source>
</evidence>
<dbReference type="OrthoDB" id="17718at2759"/>
<organism evidence="2 3">
    <name type="scientific">Polysphondylium violaceum</name>
    <dbReference type="NCBI Taxonomy" id="133409"/>
    <lineage>
        <taxon>Eukaryota</taxon>
        <taxon>Amoebozoa</taxon>
        <taxon>Evosea</taxon>
        <taxon>Eumycetozoa</taxon>
        <taxon>Dictyostelia</taxon>
        <taxon>Dictyosteliales</taxon>
        <taxon>Dictyosteliaceae</taxon>
        <taxon>Polysphondylium</taxon>
    </lineage>
</organism>
<dbReference type="Proteomes" id="UP000695562">
    <property type="component" value="Unassembled WGS sequence"/>
</dbReference>
<dbReference type="CDD" id="cd22935">
    <property type="entry name" value="SctA-like"/>
    <property type="match status" value="1"/>
</dbReference>